<reference evidence="2 3" key="1">
    <citation type="submission" date="2020-02" db="EMBL/GenBank/DDBJ databases">
        <title>Tigecycline-resistant Acinetobacter species from pigs and migratory birds.</title>
        <authorList>
            <person name="Chen C."/>
            <person name="Sun J."/>
            <person name="Liao X.-P."/>
            <person name="Liu Y.-H."/>
        </authorList>
    </citation>
    <scope>NUCLEOTIDE SEQUENCE [LARGE SCALE GENOMIC DNA]</scope>
    <source>
        <strain evidence="2 3">YH12207_T</strain>
    </source>
</reference>
<dbReference type="NCBIfam" id="NF038216">
    <property type="entry name" value="ABZJ_00895_fam"/>
    <property type="match status" value="1"/>
</dbReference>
<proteinExistence type="predicted"/>
<evidence type="ECO:0000313" key="2">
    <source>
        <dbReference type="EMBL" id="QOW47059.1"/>
    </source>
</evidence>
<accession>A0A7S7AIJ8</accession>
<gene>
    <name evidence="2" type="ORF">G0028_14840</name>
</gene>
<keyword evidence="1" id="KW-0812">Transmembrane</keyword>
<keyword evidence="1" id="KW-0472">Membrane</keyword>
<feature type="transmembrane region" description="Helical" evidence="1">
    <location>
        <begin position="75"/>
        <end position="93"/>
    </location>
</feature>
<evidence type="ECO:0000313" key="3">
    <source>
        <dbReference type="Proteomes" id="UP000593966"/>
    </source>
</evidence>
<dbReference type="AlphaFoldDB" id="A0A7S7AIJ8"/>
<feature type="transmembrane region" description="Helical" evidence="1">
    <location>
        <begin position="113"/>
        <end position="135"/>
    </location>
</feature>
<feature type="transmembrane region" description="Helical" evidence="1">
    <location>
        <begin position="7"/>
        <end position="27"/>
    </location>
</feature>
<dbReference type="Proteomes" id="UP000593966">
    <property type="component" value="Chromosome"/>
</dbReference>
<feature type="transmembrane region" description="Helical" evidence="1">
    <location>
        <begin position="33"/>
        <end position="54"/>
    </location>
</feature>
<sequence>MASLSKYFLWFFVICLVLTMVVGILVALLPSQIAGILTALPYLISMVIVLQLFLKQQKRAPSKIEQKKFSIGFSLIFWIYNLIGIFIGVMIFARHDAEVWNNFLLYMQSPQFLMVSGMMWLMLAIPLFLITYWFYGKQAQRMAAKMFS</sequence>
<dbReference type="RefSeq" id="WP_180045813.1">
    <property type="nucleotide sequence ID" value="NZ_CP048659.1"/>
</dbReference>
<dbReference type="InterPro" id="IPR047730">
    <property type="entry name" value="ABZJ_00895-like"/>
</dbReference>
<evidence type="ECO:0000256" key="1">
    <source>
        <dbReference type="SAM" id="Phobius"/>
    </source>
</evidence>
<protein>
    <submittedName>
        <fullName evidence="2">Uncharacterized protein</fullName>
    </submittedName>
</protein>
<keyword evidence="1" id="KW-1133">Transmembrane helix</keyword>
<name>A0A7S7AIJ8_9GAMM</name>
<dbReference type="EMBL" id="CP048659">
    <property type="protein sequence ID" value="QOW47059.1"/>
    <property type="molecule type" value="Genomic_DNA"/>
</dbReference>
<keyword evidence="3" id="KW-1185">Reference proteome</keyword>
<organism evidence="2 3">
    <name type="scientific">Acinetobacter piscicola</name>
    <dbReference type="NCBI Taxonomy" id="2006115"/>
    <lineage>
        <taxon>Bacteria</taxon>
        <taxon>Pseudomonadati</taxon>
        <taxon>Pseudomonadota</taxon>
        <taxon>Gammaproteobacteria</taxon>
        <taxon>Moraxellales</taxon>
        <taxon>Moraxellaceae</taxon>
        <taxon>Acinetobacter</taxon>
    </lineage>
</organism>